<dbReference type="EMBL" id="VZZK01000004">
    <property type="protein sequence ID" value="KAB1080577.1"/>
    <property type="molecule type" value="Genomic_DNA"/>
</dbReference>
<protein>
    <submittedName>
        <fullName evidence="1">Uncharacterized protein</fullName>
    </submittedName>
</protein>
<comment type="caution">
    <text evidence="1">The sequence shown here is derived from an EMBL/GenBank/DDBJ whole genome shotgun (WGS) entry which is preliminary data.</text>
</comment>
<sequence length="131" mass="14521">MHPGTLGIGQPDENLGPQGVHVVALVRFEGRKWIVDGSVRQAYRQGRWNMPPEVVVAEVSGDLSTLKIDDYVELGFGPIARCDLPQGAGTSLRLPWLGKDDYNSPWENAPDAAQERATKISKRIEQAWQRS</sequence>
<proteinExistence type="predicted"/>
<dbReference type="RefSeq" id="WP_150997873.1">
    <property type="nucleotide sequence ID" value="NZ_BPQY01000157.1"/>
</dbReference>
<evidence type="ECO:0000313" key="2">
    <source>
        <dbReference type="Proteomes" id="UP000474159"/>
    </source>
</evidence>
<dbReference type="Proteomes" id="UP000474159">
    <property type="component" value="Unassembled WGS sequence"/>
</dbReference>
<name>A0A6L3T3L3_9HYPH</name>
<keyword evidence="2" id="KW-1185">Reference proteome</keyword>
<accession>A0A6L3T3L3</accession>
<reference evidence="1 2" key="1">
    <citation type="submission" date="2019-09" db="EMBL/GenBank/DDBJ databases">
        <title>YIM 48816 draft genome.</title>
        <authorList>
            <person name="Jiang L."/>
        </authorList>
    </citation>
    <scope>NUCLEOTIDE SEQUENCE [LARGE SCALE GENOMIC DNA]</scope>
    <source>
        <strain evidence="1 2">YIM 48816</strain>
    </source>
</reference>
<organism evidence="1 2">
    <name type="scientific">Methylobacterium soli</name>
    <dbReference type="NCBI Taxonomy" id="553447"/>
    <lineage>
        <taxon>Bacteria</taxon>
        <taxon>Pseudomonadati</taxon>
        <taxon>Pseudomonadota</taxon>
        <taxon>Alphaproteobacteria</taxon>
        <taxon>Hyphomicrobiales</taxon>
        <taxon>Methylobacteriaceae</taxon>
        <taxon>Methylobacterium</taxon>
    </lineage>
</organism>
<evidence type="ECO:0000313" key="1">
    <source>
        <dbReference type="EMBL" id="KAB1080577.1"/>
    </source>
</evidence>
<dbReference type="AlphaFoldDB" id="A0A6L3T3L3"/>
<gene>
    <name evidence="1" type="ORF">F6X53_05135</name>
</gene>